<dbReference type="InterPro" id="IPR050300">
    <property type="entry name" value="GDXG_lipolytic_enzyme"/>
</dbReference>
<reference evidence="3 4" key="1">
    <citation type="journal article" date="2013" name="PLoS Genet.">
        <title>Genomic mechanisms accounting for the adaptation to parasitism in nematode-trapping fungi.</title>
        <authorList>
            <person name="Meerupati T."/>
            <person name="Andersson K.M."/>
            <person name="Friman E."/>
            <person name="Kumar D."/>
            <person name="Tunlid A."/>
            <person name="Ahren D."/>
        </authorList>
    </citation>
    <scope>NUCLEOTIDE SEQUENCE [LARGE SCALE GENOMIC DNA]</scope>
    <source>
        <strain evidence="3 4">CBS 200.50</strain>
    </source>
</reference>
<evidence type="ECO:0000313" key="4">
    <source>
        <dbReference type="Proteomes" id="UP000015100"/>
    </source>
</evidence>
<dbReference type="eggNOG" id="KOG1515">
    <property type="taxonomic scope" value="Eukaryota"/>
</dbReference>
<sequence length="340" mass="37996">MESISRKPEDLLKLADLHPELAAWLQAHPFPAPPQDLVGLRAVYEKLNQRYVGAITRDQDTDITIENRTILARDGYDIPIRIYRAPSSTEPGPLIVAIHGGAKLMGTLTDEEGHCRLFAEEFNATCINIGYRLSPEYKTPTMVYDCWDVVKWAAEHADEIGSDPKKGFIVYGSSSGGQIADIIGHFSLEEKLEPPVTGLIEICTSSCQYDVIPKEYKDEFLSWDQDIKGGLGRDTLIRFYHLTGAADDPSNRLNSPLLWPGGHKGLAPVFFQVHGRDFTRDTALIYERVLKEQGVETKLKIYPGAPHGFNTIFFETELAKQHEKDTADGIRWLLGLVTGN</sequence>
<dbReference type="SUPFAM" id="SSF53474">
    <property type="entry name" value="alpha/beta-Hydrolases"/>
    <property type="match status" value="1"/>
</dbReference>
<dbReference type="InterPro" id="IPR029058">
    <property type="entry name" value="AB_hydrolase_fold"/>
</dbReference>
<protein>
    <recommendedName>
        <fullName evidence="2">Alpha/beta hydrolase fold-3 domain-containing protein</fullName>
    </recommendedName>
</protein>
<proteinExistence type="predicted"/>
<dbReference type="OMA" id="HYFWTNF"/>
<dbReference type="GO" id="GO:0016787">
    <property type="term" value="F:hydrolase activity"/>
    <property type="evidence" value="ECO:0007669"/>
    <property type="project" value="UniProtKB-KW"/>
</dbReference>
<evidence type="ECO:0000259" key="2">
    <source>
        <dbReference type="Pfam" id="PF07859"/>
    </source>
</evidence>
<dbReference type="Proteomes" id="UP000015100">
    <property type="component" value="Unassembled WGS sequence"/>
</dbReference>
<reference evidence="4" key="2">
    <citation type="submission" date="2013-04" db="EMBL/GenBank/DDBJ databases">
        <title>Genomic mechanisms accounting for the adaptation to parasitism in nematode-trapping fungi.</title>
        <authorList>
            <person name="Ahren D.G."/>
        </authorList>
    </citation>
    <scope>NUCLEOTIDE SEQUENCE [LARGE SCALE GENOMIC DNA]</scope>
    <source>
        <strain evidence="4">CBS 200.50</strain>
    </source>
</reference>
<keyword evidence="4" id="KW-1185">Reference proteome</keyword>
<dbReference type="Pfam" id="PF07859">
    <property type="entry name" value="Abhydrolase_3"/>
    <property type="match status" value="1"/>
</dbReference>
<evidence type="ECO:0000256" key="1">
    <source>
        <dbReference type="ARBA" id="ARBA00022801"/>
    </source>
</evidence>
<name>S8AAE6_DACHA</name>
<dbReference type="PANTHER" id="PTHR48081:SF8">
    <property type="entry name" value="ALPHA_BETA HYDROLASE FOLD-3 DOMAIN-CONTAINING PROTEIN-RELATED"/>
    <property type="match status" value="1"/>
</dbReference>
<comment type="caution">
    <text evidence="3">The sequence shown here is derived from an EMBL/GenBank/DDBJ whole genome shotgun (WGS) entry which is preliminary data.</text>
</comment>
<feature type="domain" description="Alpha/beta hydrolase fold-3" evidence="2">
    <location>
        <begin position="95"/>
        <end position="309"/>
    </location>
</feature>
<gene>
    <name evidence="3" type="ORF">H072_6393</name>
</gene>
<dbReference type="HOGENOM" id="CLU_012494_6_3_1"/>
<dbReference type="STRING" id="1284197.S8AAE6"/>
<dbReference type="OrthoDB" id="408631at2759"/>
<dbReference type="Gene3D" id="3.40.50.1820">
    <property type="entry name" value="alpha/beta hydrolase"/>
    <property type="match status" value="1"/>
</dbReference>
<accession>S8AAE6</accession>
<dbReference type="InterPro" id="IPR013094">
    <property type="entry name" value="AB_hydrolase_3"/>
</dbReference>
<dbReference type="PANTHER" id="PTHR48081">
    <property type="entry name" value="AB HYDROLASE SUPERFAMILY PROTEIN C4A8.06C"/>
    <property type="match status" value="1"/>
</dbReference>
<evidence type="ECO:0000313" key="3">
    <source>
        <dbReference type="EMBL" id="EPS39940.1"/>
    </source>
</evidence>
<dbReference type="EMBL" id="AQGS01000443">
    <property type="protein sequence ID" value="EPS39940.1"/>
    <property type="molecule type" value="Genomic_DNA"/>
</dbReference>
<organism evidence="3 4">
    <name type="scientific">Dactylellina haptotyla (strain CBS 200.50)</name>
    <name type="common">Nematode-trapping fungus</name>
    <name type="synonym">Monacrosporium haptotylum</name>
    <dbReference type="NCBI Taxonomy" id="1284197"/>
    <lineage>
        <taxon>Eukaryota</taxon>
        <taxon>Fungi</taxon>
        <taxon>Dikarya</taxon>
        <taxon>Ascomycota</taxon>
        <taxon>Pezizomycotina</taxon>
        <taxon>Orbiliomycetes</taxon>
        <taxon>Orbiliales</taxon>
        <taxon>Orbiliaceae</taxon>
        <taxon>Dactylellina</taxon>
    </lineage>
</organism>
<dbReference type="AlphaFoldDB" id="S8AAE6"/>
<keyword evidence="1" id="KW-0378">Hydrolase</keyword>